<dbReference type="OrthoDB" id="168905at2157"/>
<name>A0A1H9EYR0_9EURY</name>
<evidence type="ECO:0000256" key="1">
    <source>
        <dbReference type="SAM" id="MobiDB-lite"/>
    </source>
</evidence>
<dbReference type="Proteomes" id="UP000199114">
    <property type="component" value="Unassembled WGS sequence"/>
</dbReference>
<keyword evidence="3" id="KW-1185">Reference proteome</keyword>
<dbReference type="AlphaFoldDB" id="A0A1H9EYR0"/>
<dbReference type="RefSeq" id="WP_090615478.1">
    <property type="nucleotide sequence ID" value="NZ_FOFD01000002.1"/>
</dbReference>
<gene>
    <name evidence="2" type="ORF">SAMN04489841_1421</name>
</gene>
<protein>
    <submittedName>
        <fullName evidence="2">Uncharacterized protein</fullName>
    </submittedName>
</protein>
<dbReference type="STRING" id="1186196.SAMN04489841_1421"/>
<evidence type="ECO:0000313" key="2">
    <source>
        <dbReference type="EMBL" id="SEQ30870.1"/>
    </source>
</evidence>
<sequence>MPDTGYCTLDDVRRTLRKSQLPGDISQDEEIAVDAIVAETEPLEKSLKRHWYEPDGISETTEIDIPTEPKSRDDEEDIPTGGAHLVGDPITPKMWQGDYTRIELERRDAESISELLVRDSDGGYTDWVSSNDYDGGPWPGALGQDYVLRVNNGGWSHLYLDTTNLLVEDADEDDEYYLDSFSNAVYVSFDYGHKGIPRNVRRAVALRAGAELVEEAVISIPENATLYNIETKAEEMRTKADDLLEVYL</sequence>
<accession>A0A1H9EYR0</accession>
<evidence type="ECO:0000313" key="3">
    <source>
        <dbReference type="Proteomes" id="UP000199114"/>
    </source>
</evidence>
<proteinExistence type="predicted"/>
<feature type="region of interest" description="Disordered" evidence="1">
    <location>
        <begin position="47"/>
        <end position="89"/>
    </location>
</feature>
<dbReference type="EMBL" id="FOFD01000002">
    <property type="protein sequence ID" value="SEQ30870.1"/>
    <property type="molecule type" value="Genomic_DNA"/>
</dbReference>
<reference evidence="3" key="1">
    <citation type="submission" date="2016-10" db="EMBL/GenBank/DDBJ databases">
        <authorList>
            <person name="Varghese N."/>
            <person name="Submissions S."/>
        </authorList>
    </citation>
    <scope>NUCLEOTIDE SEQUENCE [LARGE SCALE GENOMIC DNA]</scope>
    <source>
        <strain evidence="3">DSM 25055</strain>
    </source>
</reference>
<organism evidence="2 3">
    <name type="scientific">Natrinema salaciae</name>
    <dbReference type="NCBI Taxonomy" id="1186196"/>
    <lineage>
        <taxon>Archaea</taxon>
        <taxon>Methanobacteriati</taxon>
        <taxon>Methanobacteriota</taxon>
        <taxon>Stenosarchaea group</taxon>
        <taxon>Halobacteria</taxon>
        <taxon>Halobacteriales</taxon>
        <taxon>Natrialbaceae</taxon>
        <taxon>Natrinema</taxon>
    </lineage>
</organism>